<dbReference type="AlphaFoldDB" id="A0ABD1GKA9"/>
<sequence length="67" mass="7136">MEKKVAILSVIFLILSANMVAVNSDAADCNDACTTACVNQDPRLSARCNIKCGIRCSPGLQANEHLN</sequence>
<comment type="caution">
    <text evidence="2">The sequence shown here is derived from an EMBL/GenBank/DDBJ whole genome shotgun (WGS) entry which is preliminary data.</text>
</comment>
<evidence type="ECO:0000313" key="3">
    <source>
        <dbReference type="Proteomes" id="UP001567538"/>
    </source>
</evidence>
<dbReference type="PANTHER" id="PTHR37183:SF1">
    <property type="entry name" value="PLANT THIONIN FAMILY PROTEIN"/>
    <property type="match status" value="1"/>
</dbReference>
<proteinExistence type="predicted"/>
<dbReference type="PANTHER" id="PTHR37183">
    <property type="entry name" value="PLANT THIONIN FAMILY PROTEIN"/>
    <property type="match status" value="1"/>
</dbReference>
<protein>
    <recommendedName>
        <fullName evidence="4">Thionin-like protein</fullName>
    </recommendedName>
</protein>
<accession>A0ABD1GKA9</accession>
<keyword evidence="3" id="KW-1185">Reference proteome</keyword>
<organism evidence="2 3">
    <name type="scientific">Salvia divinorum</name>
    <name type="common">Maria pastora</name>
    <name type="synonym">Diviner's sage</name>
    <dbReference type="NCBI Taxonomy" id="28513"/>
    <lineage>
        <taxon>Eukaryota</taxon>
        <taxon>Viridiplantae</taxon>
        <taxon>Streptophyta</taxon>
        <taxon>Embryophyta</taxon>
        <taxon>Tracheophyta</taxon>
        <taxon>Spermatophyta</taxon>
        <taxon>Magnoliopsida</taxon>
        <taxon>eudicotyledons</taxon>
        <taxon>Gunneridae</taxon>
        <taxon>Pentapetalae</taxon>
        <taxon>asterids</taxon>
        <taxon>lamiids</taxon>
        <taxon>Lamiales</taxon>
        <taxon>Lamiaceae</taxon>
        <taxon>Nepetoideae</taxon>
        <taxon>Mentheae</taxon>
        <taxon>Salviinae</taxon>
        <taxon>Salvia</taxon>
        <taxon>Salvia subgen. Calosphace</taxon>
    </lineage>
</organism>
<dbReference type="Proteomes" id="UP001567538">
    <property type="component" value="Unassembled WGS sequence"/>
</dbReference>
<keyword evidence="1" id="KW-0732">Signal</keyword>
<reference evidence="2 3" key="1">
    <citation type="submission" date="2024-06" db="EMBL/GenBank/DDBJ databases">
        <title>A chromosome level genome sequence of Diviner's sage (Salvia divinorum).</title>
        <authorList>
            <person name="Ford S.A."/>
            <person name="Ro D.-K."/>
            <person name="Ness R.W."/>
            <person name="Phillips M.A."/>
        </authorList>
    </citation>
    <scope>NUCLEOTIDE SEQUENCE [LARGE SCALE GENOMIC DNA]</scope>
    <source>
        <strain evidence="2">SAF-2024a</strain>
        <tissue evidence="2">Leaf</tissue>
    </source>
</reference>
<evidence type="ECO:0000256" key="1">
    <source>
        <dbReference type="SAM" id="SignalP"/>
    </source>
</evidence>
<dbReference type="EMBL" id="JBEAFC010000008">
    <property type="protein sequence ID" value="KAL1544394.1"/>
    <property type="molecule type" value="Genomic_DNA"/>
</dbReference>
<evidence type="ECO:0000313" key="2">
    <source>
        <dbReference type="EMBL" id="KAL1544394.1"/>
    </source>
</evidence>
<feature type="signal peptide" evidence="1">
    <location>
        <begin position="1"/>
        <end position="21"/>
    </location>
</feature>
<name>A0ABD1GKA9_SALDI</name>
<feature type="chain" id="PRO_5044821703" description="Thionin-like protein" evidence="1">
    <location>
        <begin position="22"/>
        <end position="67"/>
    </location>
</feature>
<evidence type="ECO:0008006" key="4">
    <source>
        <dbReference type="Google" id="ProtNLM"/>
    </source>
</evidence>
<gene>
    <name evidence="2" type="ORF">AAHA92_21252</name>
</gene>